<dbReference type="EMBL" id="ML119752">
    <property type="protein sequence ID" value="RPA76016.1"/>
    <property type="molecule type" value="Genomic_DNA"/>
</dbReference>
<accession>A0A3N4HSP4</accession>
<proteinExistence type="predicted"/>
<protein>
    <submittedName>
        <fullName evidence="2">Uncharacterized protein</fullName>
    </submittedName>
</protein>
<gene>
    <name evidence="2" type="ORF">BJ508DRAFT_417746</name>
</gene>
<evidence type="ECO:0000256" key="1">
    <source>
        <dbReference type="SAM" id="MobiDB-lite"/>
    </source>
</evidence>
<keyword evidence="3" id="KW-1185">Reference proteome</keyword>
<organism evidence="2 3">
    <name type="scientific">Ascobolus immersus RN42</name>
    <dbReference type="NCBI Taxonomy" id="1160509"/>
    <lineage>
        <taxon>Eukaryota</taxon>
        <taxon>Fungi</taxon>
        <taxon>Dikarya</taxon>
        <taxon>Ascomycota</taxon>
        <taxon>Pezizomycotina</taxon>
        <taxon>Pezizomycetes</taxon>
        <taxon>Pezizales</taxon>
        <taxon>Ascobolaceae</taxon>
        <taxon>Ascobolus</taxon>
    </lineage>
</organism>
<feature type="compositionally biased region" description="Basic and acidic residues" evidence="1">
    <location>
        <begin position="1"/>
        <end position="10"/>
    </location>
</feature>
<name>A0A3N4HSP4_ASCIM</name>
<reference evidence="2 3" key="1">
    <citation type="journal article" date="2018" name="Nat. Ecol. Evol.">
        <title>Pezizomycetes genomes reveal the molecular basis of ectomycorrhizal truffle lifestyle.</title>
        <authorList>
            <person name="Murat C."/>
            <person name="Payen T."/>
            <person name="Noel B."/>
            <person name="Kuo A."/>
            <person name="Morin E."/>
            <person name="Chen J."/>
            <person name="Kohler A."/>
            <person name="Krizsan K."/>
            <person name="Balestrini R."/>
            <person name="Da Silva C."/>
            <person name="Montanini B."/>
            <person name="Hainaut M."/>
            <person name="Levati E."/>
            <person name="Barry K.W."/>
            <person name="Belfiori B."/>
            <person name="Cichocki N."/>
            <person name="Clum A."/>
            <person name="Dockter R.B."/>
            <person name="Fauchery L."/>
            <person name="Guy J."/>
            <person name="Iotti M."/>
            <person name="Le Tacon F."/>
            <person name="Lindquist E.A."/>
            <person name="Lipzen A."/>
            <person name="Malagnac F."/>
            <person name="Mello A."/>
            <person name="Molinier V."/>
            <person name="Miyauchi S."/>
            <person name="Poulain J."/>
            <person name="Riccioni C."/>
            <person name="Rubini A."/>
            <person name="Sitrit Y."/>
            <person name="Splivallo R."/>
            <person name="Traeger S."/>
            <person name="Wang M."/>
            <person name="Zifcakova L."/>
            <person name="Wipf D."/>
            <person name="Zambonelli A."/>
            <person name="Paolocci F."/>
            <person name="Nowrousian M."/>
            <person name="Ottonello S."/>
            <person name="Baldrian P."/>
            <person name="Spatafora J.W."/>
            <person name="Henrissat B."/>
            <person name="Nagy L.G."/>
            <person name="Aury J.M."/>
            <person name="Wincker P."/>
            <person name="Grigoriev I.V."/>
            <person name="Bonfante P."/>
            <person name="Martin F.M."/>
        </authorList>
    </citation>
    <scope>NUCLEOTIDE SEQUENCE [LARGE SCALE GENOMIC DNA]</scope>
    <source>
        <strain evidence="2 3">RN42</strain>
    </source>
</reference>
<dbReference type="Proteomes" id="UP000275078">
    <property type="component" value="Unassembled WGS sequence"/>
</dbReference>
<sequence>MDSFDSDSKSTLDASDSDSDNDSFSESEEVDEPWIAQHHILSGRKLDPDLLGIWKIQWLDPPDHPEQLEFLPLYCLYGDTDVLLPESLFTACEEVYKVILLVWQPFIQSASSFTTFNAQMKTFDDIKISFKIGHGGYTEAGTECDTFRTVLEGRSLLSIIGLKLLYLSHRHAAGLLREEQVTIFRLIYRAASHRLNWLRDIATKPGDRSLRSALTVLGLDLIILSEIFEFIVHLRSERIECLILKYYMAEDGVCPEVVEGVQKATLMNPHFDALERLWCTNEELEDFPDWNSYDGALTQRPGTFRRMSVFRQNGDESSNGLDR</sequence>
<feature type="compositionally biased region" description="Acidic residues" evidence="1">
    <location>
        <begin position="15"/>
        <end position="30"/>
    </location>
</feature>
<feature type="region of interest" description="Disordered" evidence="1">
    <location>
        <begin position="1"/>
        <end position="30"/>
    </location>
</feature>
<evidence type="ECO:0000313" key="3">
    <source>
        <dbReference type="Proteomes" id="UP000275078"/>
    </source>
</evidence>
<dbReference type="AlphaFoldDB" id="A0A3N4HSP4"/>
<evidence type="ECO:0000313" key="2">
    <source>
        <dbReference type="EMBL" id="RPA76016.1"/>
    </source>
</evidence>